<accession>A0ABD2N0W1</accession>
<evidence type="ECO:0000313" key="3">
    <source>
        <dbReference type="Proteomes" id="UP001516400"/>
    </source>
</evidence>
<keyword evidence="3" id="KW-1185">Reference proteome</keyword>
<evidence type="ECO:0000313" key="2">
    <source>
        <dbReference type="EMBL" id="KAL3272304.1"/>
    </source>
</evidence>
<dbReference type="AlphaFoldDB" id="A0ABD2N0W1"/>
<dbReference type="Proteomes" id="UP001516400">
    <property type="component" value="Unassembled WGS sequence"/>
</dbReference>
<dbReference type="EMBL" id="JABFTP020000045">
    <property type="protein sequence ID" value="KAL3272304.1"/>
    <property type="molecule type" value="Genomic_DNA"/>
</dbReference>
<name>A0ABD2N0W1_9CUCU</name>
<protein>
    <submittedName>
        <fullName evidence="2">Uncharacterized protein</fullName>
    </submittedName>
</protein>
<proteinExistence type="predicted"/>
<evidence type="ECO:0000256" key="1">
    <source>
        <dbReference type="SAM" id="MobiDB-lite"/>
    </source>
</evidence>
<sequence length="146" mass="17092">MLTMYLLNGSGKSRLGKIKDQGQEEAKDKSQHPVQKHQTFGIPIKCVDGPCPNQVRFPSGGEWHFTNCKYIYQIGYIIFELNSNGFYKKWSSKCGCVQICPDWWTWNPTNGEWMPVPNSQSKKRLYYFNKVHHTDSYYYSPLIILR</sequence>
<organism evidence="2 3">
    <name type="scientific">Cryptolaemus montrouzieri</name>
    <dbReference type="NCBI Taxonomy" id="559131"/>
    <lineage>
        <taxon>Eukaryota</taxon>
        <taxon>Metazoa</taxon>
        <taxon>Ecdysozoa</taxon>
        <taxon>Arthropoda</taxon>
        <taxon>Hexapoda</taxon>
        <taxon>Insecta</taxon>
        <taxon>Pterygota</taxon>
        <taxon>Neoptera</taxon>
        <taxon>Endopterygota</taxon>
        <taxon>Coleoptera</taxon>
        <taxon>Polyphaga</taxon>
        <taxon>Cucujiformia</taxon>
        <taxon>Coccinelloidea</taxon>
        <taxon>Coccinellidae</taxon>
        <taxon>Scymninae</taxon>
        <taxon>Scymnini</taxon>
        <taxon>Cryptolaemus</taxon>
    </lineage>
</organism>
<feature type="region of interest" description="Disordered" evidence="1">
    <location>
        <begin position="13"/>
        <end position="35"/>
    </location>
</feature>
<comment type="caution">
    <text evidence="2">The sequence shown here is derived from an EMBL/GenBank/DDBJ whole genome shotgun (WGS) entry which is preliminary data.</text>
</comment>
<reference evidence="2 3" key="1">
    <citation type="journal article" date="2021" name="BMC Biol.">
        <title>Horizontally acquired antibacterial genes associated with adaptive radiation of ladybird beetles.</title>
        <authorList>
            <person name="Li H.S."/>
            <person name="Tang X.F."/>
            <person name="Huang Y.H."/>
            <person name="Xu Z.Y."/>
            <person name="Chen M.L."/>
            <person name="Du X.Y."/>
            <person name="Qiu B.Y."/>
            <person name="Chen P.T."/>
            <person name="Zhang W."/>
            <person name="Slipinski A."/>
            <person name="Escalona H.E."/>
            <person name="Waterhouse R.M."/>
            <person name="Zwick A."/>
            <person name="Pang H."/>
        </authorList>
    </citation>
    <scope>NUCLEOTIDE SEQUENCE [LARGE SCALE GENOMIC DNA]</scope>
    <source>
        <strain evidence="2">SYSU2018</strain>
    </source>
</reference>
<feature type="compositionally biased region" description="Basic and acidic residues" evidence="1">
    <location>
        <begin position="17"/>
        <end position="31"/>
    </location>
</feature>
<gene>
    <name evidence="2" type="ORF">HHI36_023991</name>
</gene>